<name>A0ABC8Y190_9POAL</name>
<dbReference type="GO" id="GO:0051213">
    <property type="term" value="F:dioxygenase activity"/>
    <property type="evidence" value="ECO:0007669"/>
    <property type="project" value="UniProtKB-ARBA"/>
</dbReference>
<dbReference type="InterPro" id="IPR044861">
    <property type="entry name" value="IPNS-like_FE2OG_OXY"/>
</dbReference>
<dbReference type="Pfam" id="PF03171">
    <property type="entry name" value="2OG-FeII_Oxy"/>
    <property type="match status" value="1"/>
</dbReference>
<dbReference type="InterPro" id="IPR027443">
    <property type="entry name" value="IPNS-like_sf"/>
</dbReference>
<keyword evidence="3 5" id="KW-0560">Oxidoreductase</keyword>
<evidence type="ECO:0000256" key="2">
    <source>
        <dbReference type="ARBA" id="ARBA00022723"/>
    </source>
</evidence>
<evidence type="ECO:0000256" key="1">
    <source>
        <dbReference type="ARBA" id="ARBA00008056"/>
    </source>
</evidence>
<protein>
    <recommendedName>
        <fullName evidence="7">Fe2OG dioxygenase domain-containing protein</fullName>
    </recommendedName>
</protein>
<evidence type="ECO:0000256" key="3">
    <source>
        <dbReference type="ARBA" id="ARBA00023002"/>
    </source>
</evidence>
<evidence type="ECO:0000313" key="9">
    <source>
        <dbReference type="Proteomes" id="UP001497457"/>
    </source>
</evidence>
<dbReference type="PANTHER" id="PTHR10209:SF662">
    <property type="entry name" value="OS01G0536400 PROTEIN"/>
    <property type="match status" value="1"/>
</dbReference>
<dbReference type="PROSITE" id="PS51471">
    <property type="entry name" value="FE2OG_OXY"/>
    <property type="match status" value="1"/>
</dbReference>
<dbReference type="InterPro" id="IPR005123">
    <property type="entry name" value="Oxoglu/Fe-dep_dioxygenase_dom"/>
</dbReference>
<dbReference type="FunFam" id="2.60.120.330:FF:000026">
    <property type="entry name" value="DIBOA-glucoside dioxygenase BX6"/>
    <property type="match status" value="1"/>
</dbReference>
<dbReference type="Gene3D" id="2.60.120.330">
    <property type="entry name" value="B-lactam Antibiotic, Isopenicillin N Synthase, Chain"/>
    <property type="match status" value="1"/>
</dbReference>
<dbReference type="InterPro" id="IPR026992">
    <property type="entry name" value="DIOX_N"/>
</dbReference>
<comment type="similarity">
    <text evidence="1 5">Belongs to the iron/ascorbate-dependent oxidoreductase family.</text>
</comment>
<feature type="domain" description="Fe2OG dioxygenase" evidence="7">
    <location>
        <begin position="208"/>
        <end position="325"/>
    </location>
</feature>
<accession>A0ABC8Y190</accession>
<reference evidence="9" key="1">
    <citation type="submission" date="2024-06" db="EMBL/GenBank/DDBJ databases">
        <authorList>
            <person name="Ryan C."/>
        </authorList>
    </citation>
    <scope>NUCLEOTIDE SEQUENCE [LARGE SCALE GENOMIC DNA]</scope>
</reference>
<evidence type="ECO:0000313" key="8">
    <source>
        <dbReference type="EMBL" id="CAL4935220.1"/>
    </source>
</evidence>
<dbReference type="PANTHER" id="PTHR10209">
    <property type="entry name" value="OXIDOREDUCTASE, 2OG-FE II OXYGENASE FAMILY PROTEIN"/>
    <property type="match status" value="1"/>
</dbReference>
<dbReference type="EMBL" id="OZ075125">
    <property type="protein sequence ID" value="CAL4935220.1"/>
    <property type="molecule type" value="Genomic_DNA"/>
</dbReference>
<dbReference type="GO" id="GO:0046872">
    <property type="term" value="F:metal ion binding"/>
    <property type="evidence" value="ECO:0007669"/>
    <property type="project" value="UniProtKB-KW"/>
</dbReference>
<dbReference type="Pfam" id="PF14226">
    <property type="entry name" value="DIOX_N"/>
    <property type="match status" value="1"/>
</dbReference>
<gene>
    <name evidence="8" type="ORF">URODEC1_LOCUS29145</name>
</gene>
<keyword evidence="4 5" id="KW-0408">Iron</keyword>
<reference evidence="8 9" key="2">
    <citation type="submission" date="2024-10" db="EMBL/GenBank/DDBJ databases">
        <authorList>
            <person name="Ryan C."/>
        </authorList>
    </citation>
    <scope>NUCLEOTIDE SEQUENCE [LARGE SCALE GENOMIC DNA]</scope>
</reference>
<evidence type="ECO:0000256" key="4">
    <source>
        <dbReference type="ARBA" id="ARBA00023004"/>
    </source>
</evidence>
<sequence>MAAAAHDYEAAAELARFHGTRAGVRGLVESGVTAVPPLFSTPTTMTPAAPLAPPAAPATPPSSAFTIPVIDLSLPRPDAVALVRAAARSHGFFHATNHRVPAGAVAAALAAARSFHEQPLAARSAFYSLDPVGPVAYSTIPVTQQPPVLPWRDSLRVRFGPGNPELGDLPPSCRDALRVYQRALAGFGEEMAGLLSEALGVGAARLEEELRVRGWLMACHYYPPCLKPGSVMVGSREHTDPGVFTVLAQDGVGGLQVRYDRDHDGDVDDNGGVWVDVVPVPGALLVNIGDLLKVVSNDEYKSVEHRVVIRSKQDARVSIALFFNPAKRGHSDRFGPLPELATAERPAEYRNFTFFEFMSSRRKFGHSRSSMQCLKAAPRRRHADSSEPPPRR</sequence>
<dbReference type="SUPFAM" id="SSF51197">
    <property type="entry name" value="Clavaminate synthase-like"/>
    <property type="match status" value="1"/>
</dbReference>
<feature type="compositionally biased region" description="Basic and acidic residues" evidence="6">
    <location>
        <begin position="383"/>
        <end position="392"/>
    </location>
</feature>
<evidence type="ECO:0000259" key="7">
    <source>
        <dbReference type="PROSITE" id="PS51471"/>
    </source>
</evidence>
<proteinExistence type="inferred from homology"/>
<keyword evidence="2 5" id="KW-0479">Metal-binding</keyword>
<dbReference type="Proteomes" id="UP001497457">
    <property type="component" value="Chromosome 15b"/>
</dbReference>
<keyword evidence="9" id="KW-1185">Reference proteome</keyword>
<feature type="region of interest" description="Disordered" evidence="6">
    <location>
        <begin position="368"/>
        <end position="392"/>
    </location>
</feature>
<dbReference type="AlphaFoldDB" id="A0ABC8Y190"/>
<evidence type="ECO:0000256" key="6">
    <source>
        <dbReference type="SAM" id="MobiDB-lite"/>
    </source>
</evidence>
<dbReference type="PRINTS" id="PR00682">
    <property type="entry name" value="IPNSYNTHASE"/>
</dbReference>
<evidence type="ECO:0000256" key="5">
    <source>
        <dbReference type="RuleBase" id="RU003682"/>
    </source>
</evidence>
<organism evidence="8 9">
    <name type="scientific">Urochloa decumbens</name>
    <dbReference type="NCBI Taxonomy" id="240449"/>
    <lineage>
        <taxon>Eukaryota</taxon>
        <taxon>Viridiplantae</taxon>
        <taxon>Streptophyta</taxon>
        <taxon>Embryophyta</taxon>
        <taxon>Tracheophyta</taxon>
        <taxon>Spermatophyta</taxon>
        <taxon>Magnoliopsida</taxon>
        <taxon>Liliopsida</taxon>
        <taxon>Poales</taxon>
        <taxon>Poaceae</taxon>
        <taxon>PACMAD clade</taxon>
        <taxon>Panicoideae</taxon>
        <taxon>Panicodae</taxon>
        <taxon>Paniceae</taxon>
        <taxon>Melinidinae</taxon>
        <taxon>Urochloa</taxon>
    </lineage>
</organism>